<reference evidence="1" key="1">
    <citation type="submission" date="2019-05" db="EMBL/GenBank/DDBJ databases">
        <title>Revised genome assembly of Burkholderiaceae (previously Ralstonia) sp. PBA.</title>
        <authorList>
            <person name="Gan H.M."/>
        </authorList>
    </citation>
    <scope>NUCLEOTIDE SEQUENCE</scope>
    <source>
        <strain evidence="1">PBA</strain>
    </source>
</reference>
<comment type="caution">
    <text evidence="1">The sequence shown here is derived from an EMBL/GenBank/DDBJ whole genome shotgun (WGS) entry which is preliminary data.</text>
</comment>
<dbReference type="EMBL" id="AKCV02000011">
    <property type="protein sequence ID" value="TMS59316.1"/>
    <property type="molecule type" value="Genomic_DNA"/>
</dbReference>
<evidence type="ECO:0000313" key="1">
    <source>
        <dbReference type="EMBL" id="TMS59316.1"/>
    </source>
</evidence>
<dbReference type="Proteomes" id="UP000004277">
    <property type="component" value="Unassembled WGS sequence"/>
</dbReference>
<name>A0ACD3SSU8_9BURK</name>
<keyword evidence="2" id="KW-1185">Reference proteome</keyword>
<evidence type="ECO:0000313" key="2">
    <source>
        <dbReference type="Proteomes" id="UP000004277"/>
    </source>
</evidence>
<organism evidence="1 2">
    <name type="scientific">Imbroritus primus</name>
    <dbReference type="NCBI Taxonomy" id="3058603"/>
    <lineage>
        <taxon>Bacteria</taxon>
        <taxon>Pseudomonadati</taxon>
        <taxon>Pseudomonadota</taxon>
        <taxon>Betaproteobacteria</taxon>
        <taxon>Burkholderiales</taxon>
        <taxon>Burkholderiaceae</taxon>
        <taxon>Imbroritus</taxon>
    </lineage>
</organism>
<sequence length="244" mass="26799">MPASLLAPALSPAALRRLKALVWLLALLPLARLVWLGAHDGFGANPLEFVTRSTGTWALVLLCVTLAITPLRHWSGAHWLVRLRRLLGLFAFFYACLHMLLWFVVDQGLDPSAMLADVIKRPFITAGFTAFALMAILAVTSPHAVVRRLGGRRWQMLHRLVYVVAVLAILHYWWHKAGKNDFGEVTIYAAVVAVLLGARMVRAWRRRMQTAKPAGKAQDGAGDSTGGEAVRMMPADRGTSSSDA</sequence>
<gene>
    <name evidence="1" type="primary">msrQ</name>
    <name evidence="1" type="ORF">MW7_003830</name>
</gene>
<proteinExistence type="predicted"/>
<accession>A0ACD3SSU8</accession>
<protein>
    <submittedName>
        <fullName evidence="1">Protein-methionine-sulfoxide reductase heme-binding subunit MsrQ</fullName>
    </submittedName>
</protein>